<evidence type="ECO:0000259" key="2">
    <source>
        <dbReference type="Pfam" id="PF19166"/>
    </source>
</evidence>
<dbReference type="Proteomes" id="UP001185135">
    <property type="component" value="Segment"/>
</dbReference>
<dbReference type="InterPro" id="IPR043884">
    <property type="entry name" value="DUF5848"/>
</dbReference>
<gene>
    <name evidence="3" type="ORF">pkur_cds_531</name>
</gene>
<protein>
    <recommendedName>
        <fullName evidence="2">DUF5848 domain-containing protein</fullName>
    </recommendedName>
</protein>
<reference evidence="3" key="1">
    <citation type="submission" date="2022-06" db="EMBL/GenBank/DDBJ databases">
        <authorList>
            <person name="Legendre M."/>
            <person name="Claverie J.-M."/>
            <person name="Alempic J.-M."/>
            <person name="Abergel C."/>
        </authorList>
    </citation>
    <scope>NUCLEOTIDE SEQUENCE</scope>
    <source>
        <strain evidence="3">Kuranda</strain>
    </source>
</reference>
<accession>A0AA95EDB3</accession>
<feature type="compositionally biased region" description="Basic and acidic residues" evidence="1">
    <location>
        <begin position="21"/>
        <end position="36"/>
    </location>
</feature>
<evidence type="ECO:0000313" key="4">
    <source>
        <dbReference type="Proteomes" id="UP001185135"/>
    </source>
</evidence>
<dbReference type="EMBL" id="ON887157">
    <property type="protein sequence ID" value="WBR14705.1"/>
    <property type="molecule type" value="Genomic_DNA"/>
</dbReference>
<proteinExistence type="predicted"/>
<feature type="region of interest" description="Disordered" evidence="1">
    <location>
        <begin position="1"/>
        <end position="47"/>
    </location>
</feature>
<evidence type="ECO:0000313" key="3">
    <source>
        <dbReference type="EMBL" id="WBR14705.1"/>
    </source>
</evidence>
<name>A0AA95EDB3_9VIRU</name>
<evidence type="ECO:0000256" key="1">
    <source>
        <dbReference type="SAM" id="MobiDB-lite"/>
    </source>
</evidence>
<feature type="compositionally biased region" description="Basic and acidic residues" evidence="1">
    <location>
        <begin position="1"/>
        <end position="10"/>
    </location>
</feature>
<sequence>MITDAQDAKHIIGSSVSGDPDGDRDTDRQHPRDDPTRWQPPRDGSETATRLDALCRWAEDWIAAPDADRRLTPADVAALCVLESDCDLHAGYPCQTTIRRTVRILRAYVLFWRALHAIAVRRAGFVPCGPWPLTASAVCRSLNVSGVIETAPSASRVVQAHNLAELFFASRRGSEEQLSSSSSSAARPRSDDALTRIVVGTYADGSRHFVVHNKHMMLTATDYADLDDGLIESERALGYSALLRWAEVAVVANRPTLAGLETVATHHDLCPQAAAALHVRALQRGTLLVSQAAATFSQLDLVVLRAAMPRLVRLLDRLHARPRDLQVASALVVARSCARLTDPGVLSCLCREMVGLVVATRLLVVESPSGYDKGGLMDDAARALDLACAHGSCHRPLRGIDIALALATL</sequence>
<dbReference type="Pfam" id="PF19166">
    <property type="entry name" value="DUF5848"/>
    <property type="match status" value="1"/>
</dbReference>
<feature type="domain" description="DUF5848" evidence="2">
    <location>
        <begin position="96"/>
        <end position="140"/>
    </location>
</feature>
<organism evidence="3 4">
    <name type="scientific">Pandoravirus kuranda</name>
    <dbReference type="NCBI Taxonomy" id="3019033"/>
    <lineage>
        <taxon>Viruses</taxon>
        <taxon>Pandoravirus</taxon>
    </lineage>
</organism>